<sequence>MYFLRWDCKGDASWMETAAVILARPPQDRLQGDATFGTDSVTCPEQGSSVVFPRYKALCDTSLAPGARWAASLSNLACGWGGSFQATV</sequence>
<accession>A0A2N6P2N3</accession>
<organism evidence="1 2">
    <name type="scientific">Beauveria bassiana</name>
    <name type="common">White muscardine disease fungus</name>
    <name type="synonym">Tritirachium shiotae</name>
    <dbReference type="NCBI Taxonomy" id="176275"/>
    <lineage>
        <taxon>Eukaryota</taxon>
        <taxon>Fungi</taxon>
        <taxon>Dikarya</taxon>
        <taxon>Ascomycota</taxon>
        <taxon>Pezizomycotina</taxon>
        <taxon>Sordariomycetes</taxon>
        <taxon>Hypocreomycetidae</taxon>
        <taxon>Hypocreales</taxon>
        <taxon>Cordycipitaceae</taxon>
        <taxon>Beauveria</taxon>
    </lineage>
</organism>
<dbReference type="Proteomes" id="UP000235728">
    <property type="component" value="Unassembled WGS sequence"/>
</dbReference>
<name>A0A2N6P2N3_BEABA</name>
<evidence type="ECO:0000313" key="2">
    <source>
        <dbReference type="Proteomes" id="UP000235728"/>
    </source>
</evidence>
<gene>
    <name evidence="1" type="ORF">BM221_001185</name>
</gene>
<comment type="caution">
    <text evidence="1">The sequence shown here is derived from an EMBL/GenBank/DDBJ whole genome shotgun (WGS) entry which is preliminary data.</text>
</comment>
<dbReference type="AlphaFoldDB" id="A0A2N6P2N3"/>
<reference evidence="1 2" key="1">
    <citation type="journal article" date="2016" name="Appl. Microbiol. Biotechnol.">
        <title>Characterization of T-DNA insertion mutants with decreased virulence in the entomopathogenic fungus Beauveria bassiana JEF-007.</title>
        <authorList>
            <person name="Kim S."/>
            <person name="Lee S.J."/>
            <person name="Nai Y.S."/>
            <person name="Yu J.S."/>
            <person name="Lee M.R."/>
            <person name="Yang Y.T."/>
            <person name="Kim J.S."/>
        </authorList>
    </citation>
    <scope>NUCLEOTIDE SEQUENCE [LARGE SCALE GENOMIC DNA]</scope>
    <source>
        <strain evidence="1 2">JEF-007</strain>
    </source>
</reference>
<protein>
    <submittedName>
        <fullName evidence="1">Uncharacterized protein</fullName>
    </submittedName>
</protein>
<dbReference type="EMBL" id="MRVG01000001">
    <property type="protein sequence ID" value="PMB73760.1"/>
    <property type="molecule type" value="Genomic_DNA"/>
</dbReference>
<proteinExistence type="predicted"/>
<evidence type="ECO:0000313" key="1">
    <source>
        <dbReference type="EMBL" id="PMB73760.1"/>
    </source>
</evidence>